<dbReference type="EMBL" id="JAAIUW010000008">
    <property type="protein sequence ID" value="KAF7818057.1"/>
    <property type="molecule type" value="Genomic_DNA"/>
</dbReference>
<keyword evidence="1" id="KW-0808">Transferase</keyword>
<evidence type="ECO:0000313" key="2">
    <source>
        <dbReference type="Proteomes" id="UP000634136"/>
    </source>
</evidence>
<accession>A0A834TBY3</accession>
<keyword evidence="1" id="KW-0548">Nucleotidyltransferase</keyword>
<gene>
    <name evidence="1" type="ORF">G2W53_023512</name>
</gene>
<reference evidence="1" key="1">
    <citation type="submission" date="2020-09" db="EMBL/GenBank/DDBJ databases">
        <title>Genome-Enabled Discovery of Anthraquinone Biosynthesis in Senna tora.</title>
        <authorList>
            <person name="Kang S.-H."/>
            <person name="Pandey R.P."/>
            <person name="Lee C.-M."/>
            <person name="Sim J.-S."/>
            <person name="Jeong J.-T."/>
            <person name="Choi B.-S."/>
            <person name="Jung M."/>
            <person name="Ginzburg D."/>
            <person name="Zhao K."/>
            <person name="Won S.Y."/>
            <person name="Oh T.-J."/>
            <person name="Yu Y."/>
            <person name="Kim N.-H."/>
            <person name="Lee O.R."/>
            <person name="Lee T.-H."/>
            <person name="Bashyal P."/>
            <person name="Kim T.-S."/>
            <person name="Lee W.-H."/>
            <person name="Kawkins C."/>
            <person name="Kim C.-K."/>
            <person name="Kim J.S."/>
            <person name="Ahn B.O."/>
            <person name="Rhee S.Y."/>
            <person name="Sohng J.K."/>
        </authorList>
    </citation>
    <scope>NUCLEOTIDE SEQUENCE</scope>
    <source>
        <tissue evidence="1">Leaf</tissue>
    </source>
</reference>
<comment type="caution">
    <text evidence="1">The sequence shown here is derived from an EMBL/GenBank/DDBJ whole genome shotgun (WGS) entry which is preliminary data.</text>
</comment>
<keyword evidence="2" id="KW-1185">Reference proteome</keyword>
<dbReference type="AlphaFoldDB" id="A0A834TBY3"/>
<protein>
    <submittedName>
        <fullName evidence="1">Glucose-1-phosphate adenylyltransferase large subunit 2, chloroplastic/amyloplastic</fullName>
    </submittedName>
</protein>
<proteinExistence type="predicted"/>
<sequence>MPIGTFPLASRAAISSSVCNEVAIRKLPSAALQNPVSSGLPQLNARYCSLLKSNHLKSKNSLPTLEVIAQTHQGLGLNIIFNPSLWCPIKKSYSLVYLPAYNFLQLVPEFTMKNIKRHRSVNSNLACYSGREVSLNQTAYSRLSSSLMMNFLCAKSDAALCECIKFTLLQENEDRSLSWWDGGIFELRSIGNPNKVSYVPTILGNLQLKPHPEQGSVEICSGFHLFGAFHQNISFFLSRKREQRNKLQPCVVGITRILHKSIVDSALSLRRCKGLAIRHSNASY</sequence>
<evidence type="ECO:0000313" key="1">
    <source>
        <dbReference type="EMBL" id="KAF7818057.1"/>
    </source>
</evidence>
<dbReference type="Proteomes" id="UP000634136">
    <property type="component" value="Unassembled WGS sequence"/>
</dbReference>
<organism evidence="1 2">
    <name type="scientific">Senna tora</name>
    <dbReference type="NCBI Taxonomy" id="362788"/>
    <lineage>
        <taxon>Eukaryota</taxon>
        <taxon>Viridiplantae</taxon>
        <taxon>Streptophyta</taxon>
        <taxon>Embryophyta</taxon>
        <taxon>Tracheophyta</taxon>
        <taxon>Spermatophyta</taxon>
        <taxon>Magnoliopsida</taxon>
        <taxon>eudicotyledons</taxon>
        <taxon>Gunneridae</taxon>
        <taxon>Pentapetalae</taxon>
        <taxon>rosids</taxon>
        <taxon>fabids</taxon>
        <taxon>Fabales</taxon>
        <taxon>Fabaceae</taxon>
        <taxon>Caesalpinioideae</taxon>
        <taxon>Cassia clade</taxon>
        <taxon>Senna</taxon>
    </lineage>
</organism>
<name>A0A834TBY3_9FABA</name>
<dbReference type="GO" id="GO:0016779">
    <property type="term" value="F:nucleotidyltransferase activity"/>
    <property type="evidence" value="ECO:0007669"/>
    <property type="project" value="UniProtKB-KW"/>
</dbReference>